<evidence type="ECO:0000259" key="7">
    <source>
        <dbReference type="PROSITE" id="PS50853"/>
    </source>
</evidence>
<protein>
    <submittedName>
        <fullName evidence="8">Interference hedgehog</fullName>
    </submittedName>
</protein>
<keyword evidence="4" id="KW-1133">Transmembrane helix</keyword>
<accession>A0A6A4WG97</accession>
<dbReference type="SMART" id="SM00060">
    <property type="entry name" value="FN3"/>
    <property type="match status" value="1"/>
</dbReference>
<dbReference type="SUPFAM" id="SSF49265">
    <property type="entry name" value="Fibronectin type III"/>
    <property type="match status" value="2"/>
</dbReference>
<gene>
    <name evidence="8" type="primary">iHog_1</name>
    <name evidence="8" type="ORF">FJT64_022004</name>
</gene>
<evidence type="ECO:0000256" key="5">
    <source>
        <dbReference type="SAM" id="SignalP"/>
    </source>
</evidence>
<dbReference type="InterPro" id="IPR007110">
    <property type="entry name" value="Ig-like_dom"/>
</dbReference>
<feature type="domain" description="Ig-like" evidence="6">
    <location>
        <begin position="5"/>
        <end position="115"/>
    </location>
</feature>
<reference evidence="8 9" key="1">
    <citation type="submission" date="2019-07" db="EMBL/GenBank/DDBJ databases">
        <title>Draft genome assembly of a fouling barnacle, Amphibalanus amphitrite (Darwin, 1854): The first reference genome for Thecostraca.</title>
        <authorList>
            <person name="Kim W."/>
        </authorList>
    </citation>
    <scope>NUCLEOTIDE SEQUENCE [LARGE SCALE GENOMIC DNA]</scope>
    <source>
        <strain evidence="8">SNU_AA5</strain>
        <tissue evidence="8">Soma without cirri and trophi</tissue>
    </source>
</reference>
<dbReference type="Pfam" id="PF00041">
    <property type="entry name" value="fn3"/>
    <property type="match status" value="2"/>
</dbReference>
<feature type="region of interest" description="Disordered" evidence="3">
    <location>
        <begin position="762"/>
        <end position="821"/>
    </location>
</feature>
<dbReference type="GO" id="GO:0048812">
    <property type="term" value="P:neuron projection morphogenesis"/>
    <property type="evidence" value="ECO:0007669"/>
    <property type="project" value="UniProtKB-ARBA"/>
</dbReference>
<evidence type="ECO:0000256" key="1">
    <source>
        <dbReference type="ARBA" id="ARBA00023157"/>
    </source>
</evidence>
<feature type="transmembrane region" description="Helical" evidence="4">
    <location>
        <begin position="635"/>
        <end position="658"/>
    </location>
</feature>
<keyword evidence="1" id="KW-1015">Disulfide bond</keyword>
<dbReference type="InterPro" id="IPR013783">
    <property type="entry name" value="Ig-like_fold"/>
</dbReference>
<dbReference type="PANTHER" id="PTHR10075:SF100">
    <property type="entry name" value="FASCICLIN-2"/>
    <property type="match status" value="1"/>
</dbReference>
<dbReference type="Pfam" id="PF13927">
    <property type="entry name" value="Ig_3"/>
    <property type="match status" value="3"/>
</dbReference>
<dbReference type="InterPro" id="IPR003598">
    <property type="entry name" value="Ig_sub2"/>
</dbReference>
<feature type="chain" id="PRO_5025558524" evidence="5">
    <location>
        <begin position="24"/>
        <end position="821"/>
    </location>
</feature>
<feature type="domain" description="Fibronectin type-III" evidence="7">
    <location>
        <begin position="507"/>
        <end position="605"/>
    </location>
</feature>
<dbReference type="SUPFAM" id="SSF48726">
    <property type="entry name" value="Immunoglobulin"/>
    <property type="match status" value="3"/>
</dbReference>
<evidence type="ECO:0000256" key="2">
    <source>
        <dbReference type="ARBA" id="ARBA00023319"/>
    </source>
</evidence>
<keyword evidence="4" id="KW-0472">Membrane</keyword>
<dbReference type="SMART" id="SM00408">
    <property type="entry name" value="IGc2"/>
    <property type="match status" value="3"/>
</dbReference>
<comment type="caution">
    <text evidence="8">The sequence shown here is derived from an EMBL/GenBank/DDBJ whole genome shotgun (WGS) entry which is preliminary data.</text>
</comment>
<dbReference type="CDD" id="cd00096">
    <property type="entry name" value="Ig"/>
    <property type="match status" value="1"/>
</dbReference>
<evidence type="ECO:0000313" key="8">
    <source>
        <dbReference type="EMBL" id="KAF0306517.1"/>
    </source>
</evidence>
<dbReference type="Gene3D" id="2.60.40.10">
    <property type="entry name" value="Immunoglobulins"/>
    <property type="match status" value="6"/>
</dbReference>
<dbReference type="SMART" id="SM00409">
    <property type="entry name" value="IG"/>
    <property type="match status" value="4"/>
</dbReference>
<organism evidence="8 9">
    <name type="scientific">Amphibalanus amphitrite</name>
    <name type="common">Striped barnacle</name>
    <name type="synonym">Balanus amphitrite</name>
    <dbReference type="NCBI Taxonomy" id="1232801"/>
    <lineage>
        <taxon>Eukaryota</taxon>
        <taxon>Metazoa</taxon>
        <taxon>Ecdysozoa</taxon>
        <taxon>Arthropoda</taxon>
        <taxon>Crustacea</taxon>
        <taxon>Multicrustacea</taxon>
        <taxon>Cirripedia</taxon>
        <taxon>Thoracica</taxon>
        <taxon>Thoracicalcarea</taxon>
        <taxon>Balanomorpha</taxon>
        <taxon>Balanoidea</taxon>
        <taxon>Balanidae</taxon>
        <taxon>Amphibalaninae</taxon>
        <taxon>Amphibalanus</taxon>
    </lineage>
</organism>
<name>A0A6A4WG97_AMPAM</name>
<feature type="signal peptide" evidence="5">
    <location>
        <begin position="1"/>
        <end position="23"/>
    </location>
</feature>
<dbReference type="PROSITE" id="PS50835">
    <property type="entry name" value="IG_LIKE"/>
    <property type="match status" value="4"/>
</dbReference>
<evidence type="ECO:0000259" key="6">
    <source>
        <dbReference type="PROSITE" id="PS50835"/>
    </source>
</evidence>
<keyword evidence="2" id="KW-0393">Immunoglobulin domain</keyword>
<dbReference type="FunFam" id="2.60.40.10:FF:000032">
    <property type="entry name" value="palladin isoform X1"/>
    <property type="match status" value="1"/>
</dbReference>
<keyword evidence="4" id="KW-0812">Transmembrane</keyword>
<keyword evidence="9" id="KW-1185">Reference proteome</keyword>
<proteinExistence type="predicted"/>
<dbReference type="PANTHER" id="PTHR10075">
    <property type="entry name" value="BASIGIN RELATED"/>
    <property type="match status" value="1"/>
</dbReference>
<feature type="region of interest" description="Disordered" evidence="3">
    <location>
        <begin position="410"/>
        <end position="450"/>
    </location>
</feature>
<dbReference type="InterPro" id="IPR036179">
    <property type="entry name" value="Ig-like_dom_sf"/>
</dbReference>
<keyword evidence="5" id="KW-0732">Signal</keyword>
<feature type="region of interest" description="Disordered" evidence="3">
    <location>
        <begin position="602"/>
        <end position="623"/>
    </location>
</feature>
<evidence type="ECO:0000313" key="9">
    <source>
        <dbReference type="Proteomes" id="UP000440578"/>
    </source>
</evidence>
<dbReference type="InterPro" id="IPR003599">
    <property type="entry name" value="Ig_sub"/>
</dbReference>
<feature type="domain" description="Ig-like" evidence="6">
    <location>
        <begin position="229"/>
        <end position="308"/>
    </location>
</feature>
<sequence length="821" mass="88287">MEPAPTAVSAAVLLGLCCLTASAAQNGLVGISFTKEPQSLVVVPGDEVAFTCGVNLNADHLTWLHDWKPLEPGSDPNIDVSPGRLLIRVGSQPDVYNRQTGEYRCMAQIAPIGLTSLPATLSIAHILPFESRPNSTLVAPPGGIVSIPCPPPTSDPPAIVQFFRDGQPVTNRGDSITVLPGGRLHLSDVSAAQAGTYSCAATNHLTGETVTAPFVTRLEVRQPPRTSAPRLVVPPEPIYSVKAGTTLRIECVAEGWPRPIVGWKRMDARRTDDSRFVQHAASLEIRNVRRSDQGSYLCEVANQKGTITAGTVVRVIEPPSVETSQQNLTVAEGAPAELVCSGRGQPPPRLQWVLNGRPVLGGRRPTVDRGRLQFEAVTRQDAGLYQCFGHSEAGDDKAAVLLKVIPRQSMSSGSAVMTSTPAPTERQTPGRRRGNGNRNRDGELMVPPSAPSVYPISESSVMLKWDVPENDGLSILFFKIQYRRAPRRRHDWQTHDADVPGTARSFEVDGLEVGAKYNPRSPNAIQFSWKYSLQAAPIEGYFIFFRDTTMAGEYSKVTVLGEATKEHTLTPLLPSTTYDIKLQAFNLEGGVSAFSQIITERTEDSPDAPTTESPGGGHTVPIVTTRGVGRSRVRLYAIVGGVLGLLLLLALLFALIYYCRSRAGAKHDEAKFGDTSQTMHLQQQQPFTVSDRELSVAPLRRQASYTGSDAELAVTPLQQPEQPATPPPPPLPFKQRSSAISETSFGAVPVAIPVPPCCEPVGAEGSASGGGPSDPSPAGAASGAVLNNNKYTGGGDTVERRRRILRRKDSIEAQRHRLSGR</sequence>
<evidence type="ECO:0000256" key="4">
    <source>
        <dbReference type="SAM" id="Phobius"/>
    </source>
</evidence>
<dbReference type="CDD" id="cd00063">
    <property type="entry name" value="FN3"/>
    <property type="match status" value="2"/>
</dbReference>
<dbReference type="PROSITE" id="PS50853">
    <property type="entry name" value="FN3"/>
    <property type="match status" value="1"/>
</dbReference>
<dbReference type="InterPro" id="IPR003961">
    <property type="entry name" value="FN3_dom"/>
</dbReference>
<dbReference type="Proteomes" id="UP000440578">
    <property type="component" value="Unassembled WGS sequence"/>
</dbReference>
<feature type="domain" description="Ig-like" evidence="6">
    <location>
        <begin position="118"/>
        <end position="211"/>
    </location>
</feature>
<dbReference type="EMBL" id="VIIS01000662">
    <property type="protein sequence ID" value="KAF0306517.1"/>
    <property type="molecule type" value="Genomic_DNA"/>
</dbReference>
<evidence type="ECO:0000256" key="3">
    <source>
        <dbReference type="SAM" id="MobiDB-lite"/>
    </source>
</evidence>
<dbReference type="OrthoDB" id="6350820at2759"/>
<feature type="domain" description="Ig-like" evidence="6">
    <location>
        <begin position="319"/>
        <end position="387"/>
    </location>
</feature>
<dbReference type="InterPro" id="IPR036116">
    <property type="entry name" value="FN3_sf"/>
</dbReference>
<dbReference type="AlphaFoldDB" id="A0A6A4WG97"/>
<feature type="compositionally biased region" description="Polar residues" evidence="3">
    <location>
        <begin position="410"/>
        <end position="427"/>
    </location>
</feature>